<keyword evidence="2" id="KW-1185">Reference proteome</keyword>
<evidence type="ECO:0000313" key="2">
    <source>
        <dbReference type="Proteomes" id="UP001177003"/>
    </source>
</evidence>
<reference evidence="1" key="1">
    <citation type="submission" date="2023-04" db="EMBL/GenBank/DDBJ databases">
        <authorList>
            <person name="Vijverberg K."/>
            <person name="Xiong W."/>
            <person name="Schranz E."/>
        </authorList>
    </citation>
    <scope>NUCLEOTIDE SEQUENCE</scope>
</reference>
<gene>
    <name evidence="1" type="ORF">LSALG_LOCUS39468</name>
</gene>
<proteinExistence type="predicted"/>
<dbReference type="EMBL" id="OX465085">
    <property type="protein sequence ID" value="CAI9300866.1"/>
    <property type="molecule type" value="Genomic_DNA"/>
</dbReference>
<accession>A0AA36EKV7</accession>
<protein>
    <submittedName>
        <fullName evidence="1">Uncharacterized protein</fullName>
    </submittedName>
</protein>
<dbReference type="AlphaFoldDB" id="A0AA36EKV7"/>
<name>A0AA36EKV7_LACSI</name>
<sequence length="150" mass="16685">MAGSSDTTSFADNSASVMMLNLNPRQNITLDLESSRYTKSLRLMIECLPFSPLASTLTMAEFVPLVHISKAYSFANYSQADGVITFEVASHKTSISKARFYRCLGFTATEGLVHPESISSSTLIEMFYQMGYIRDISLFSKFSRTYPPST</sequence>
<evidence type="ECO:0000313" key="1">
    <source>
        <dbReference type="EMBL" id="CAI9300866.1"/>
    </source>
</evidence>
<dbReference type="Proteomes" id="UP001177003">
    <property type="component" value="Chromosome 9"/>
</dbReference>
<organism evidence="1 2">
    <name type="scientific">Lactuca saligna</name>
    <name type="common">Willowleaf lettuce</name>
    <dbReference type="NCBI Taxonomy" id="75948"/>
    <lineage>
        <taxon>Eukaryota</taxon>
        <taxon>Viridiplantae</taxon>
        <taxon>Streptophyta</taxon>
        <taxon>Embryophyta</taxon>
        <taxon>Tracheophyta</taxon>
        <taxon>Spermatophyta</taxon>
        <taxon>Magnoliopsida</taxon>
        <taxon>eudicotyledons</taxon>
        <taxon>Gunneridae</taxon>
        <taxon>Pentapetalae</taxon>
        <taxon>asterids</taxon>
        <taxon>campanulids</taxon>
        <taxon>Asterales</taxon>
        <taxon>Asteraceae</taxon>
        <taxon>Cichorioideae</taxon>
        <taxon>Cichorieae</taxon>
        <taxon>Lactucinae</taxon>
        <taxon>Lactuca</taxon>
    </lineage>
</organism>